<keyword evidence="1" id="KW-0812">Transmembrane</keyword>
<protein>
    <recommendedName>
        <fullName evidence="2">YdbS-like PH domain-containing protein</fullName>
    </recommendedName>
</protein>
<dbReference type="OrthoDB" id="1524472at2"/>
<keyword evidence="1" id="KW-1133">Transmembrane helix</keyword>
<feature type="domain" description="YdbS-like PH" evidence="2">
    <location>
        <begin position="88"/>
        <end position="162"/>
    </location>
</feature>
<dbReference type="InterPro" id="IPR005182">
    <property type="entry name" value="YdbS-like_PH"/>
</dbReference>
<dbReference type="RefSeq" id="WP_114303952.1">
    <property type="nucleotide sequence ID" value="NZ_QPIE01000005.1"/>
</dbReference>
<name>A0A368MXT7_9FLAO</name>
<evidence type="ECO:0000259" key="2">
    <source>
        <dbReference type="Pfam" id="PF03703"/>
    </source>
</evidence>
<dbReference type="AlphaFoldDB" id="A0A368MXT7"/>
<evidence type="ECO:0000256" key="1">
    <source>
        <dbReference type="SAM" id="Phobius"/>
    </source>
</evidence>
<proteinExistence type="predicted"/>
<gene>
    <name evidence="3" type="ORF">DQ356_07965</name>
</gene>
<feature type="transmembrane region" description="Helical" evidence="1">
    <location>
        <begin position="62"/>
        <end position="83"/>
    </location>
</feature>
<accession>A0A368MXT7</accession>
<organism evidence="3 4">
    <name type="scientific">Chryseobacterium lacus</name>
    <dbReference type="NCBI Taxonomy" id="2058346"/>
    <lineage>
        <taxon>Bacteria</taxon>
        <taxon>Pseudomonadati</taxon>
        <taxon>Bacteroidota</taxon>
        <taxon>Flavobacteriia</taxon>
        <taxon>Flavobacteriales</taxon>
        <taxon>Weeksellaceae</taxon>
        <taxon>Chryseobacterium group</taxon>
        <taxon>Chryseobacterium</taxon>
    </lineage>
</organism>
<keyword evidence="4" id="KW-1185">Reference proteome</keyword>
<reference evidence="3 4" key="1">
    <citation type="submission" date="2018-07" db="EMBL/GenBank/DDBJ databases">
        <title>Chryseobacterium lacus sp. nov., isolated from lake water.</title>
        <authorList>
            <person name="Li C.-M."/>
        </authorList>
    </citation>
    <scope>NUCLEOTIDE SEQUENCE [LARGE SCALE GENOMIC DNA]</scope>
    <source>
        <strain evidence="3 4">YLOS41</strain>
    </source>
</reference>
<dbReference type="PANTHER" id="PTHR34473:SF2">
    <property type="entry name" value="UPF0699 TRANSMEMBRANE PROTEIN YDBT"/>
    <property type="match status" value="1"/>
</dbReference>
<dbReference type="Proteomes" id="UP000252172">
    <property type="component" value="Unassembled WGS sequence"/>
</dbReference>
<dbReference type="Pfam" id="PF03703">
    <property type="entry name" value="bPH_2"/>
    <property type="match status" value="1"/>
</dbReference>
<feature type="transmembrane region" description="Helical" evidence="1">
    <location>
        <begin position="32"/>
        <end position="56"/>
    </location>
</feature>
<dbReference type="PANTHER" id="PTHR34473">
    <property type="entry name" value="UPF0699 TRANSMEMBRANE PROTEIN YDBS"/>
    <property type="match status" value="1"/>
</dbReference>
<dbReference type="EMBL" id="QPIE01000005">
    <property type="protein sequence ID" value="RCU42740.1"/>
    <property type="molecule type" value="Genomic_DNA"/>
</dbReference>
<keyword evidence="1" id="KW-0472">Membrane</keyword>
<evidence type="ECO:0000313" key="3">
    <source>
        <dbReference type="EMBL" id="RCU42740.1"/>
    </source>
</evidence>
<sequence length="185" mass="21570">MSDFQNEPIALSQLPDFEEVNLEPVSKKYLKVLIFNAFIFSMVLIVSYFVSLFFFYELLGNVMIYIGIIILSLIILNIIWTVFEFINRKFALREKDLIYKRGLLRHTTSIVPFNRIQHVTVFEGWYSRKLGLKSVAVYTAGGTWAMMKIAGLPKETADKINQLILKKIDEEERENLKNITEPEHD</sequence>
<evidence type="ECO:0000313" key="4">
    <source>
        <dbReference type="Proteomes" id="UP000252172"/>
    </source>
</evidence>
<comment type="caution">
    <text evidence="3">The sequence shown here is derived from an EMBL/GenBank/DDBJ whole genome shotgun (WGS) entry which is preliminary data.</text>
</comment>